<accession>A0A9Q3I7L7</accession>
<sequence length="100" mass="11661">MLRWQIALQEYSCNMTLVHKTGNIHKTSDFLSRWDFKKTCNNHSYVPENSEPQIPIEEINITDVGTELFEEVRESYKKDKNCHILTSLLDKDSKDTALAD</sequence>
<gene>
    <name evidence="1" type="ORF">O181_072676</name>
</gene>
<organism evidence="1 2">
    <name type="scientific">Austropuccinia psidii MF-1</name>
    <dbReference type="NCBI Taxonomy" id="1389203"/>
    <lineage>
        <taxon>Eukaryota</taxon>
        <taxon>Fungi</taxon>
        <taxon>Dikarya</taxon>
        <taxon>Basidiomycota</taxon>
        <taxon>Pucciniomycotina</taxon>
        <taxon>Pucciniomycetes</taxon>
        <taxon>Pucciniales</taxon>
        <taxon>Sphaerophragmiaceae</taxon>
        <taxon>Austropuccinia</taxon>
    </lineage>
</organism>
<dbReference type="AlphaFoldDB" id="A0A9Q3I7L7"/>
<dbReference type="Proteomes" id="UP000765509">
    <property type="component" value="Unassembled WGS sequence"/>
</dbReference>
<evidence type="ECO:0000313" key="2">
    <source>
        <dbReference type="Proteomes" id="UP000765509"/>
    </source>
</evidence>
<comment type="caution">
    <text evidence="1">The sequence shown here is derived from an EMBL/GenBank/DDBJ whole genome shotgun (WGS) entry which is preliminary data.</text>
</comment>
<protein>
    <submittedName>
        <fullName evidence="1">Uncharacterized protein</fullName>
    </submittedName>
</protein>
<proteinExistence type="predicted"/>
<reference evidence="1" key="1">
    <citation type="submission" date="2021-03" db="EMBL/GenBank/DDBJ databases">
        <title>Draft genome sequence of rust myrtle Austropuccinia psidii MF-1, a brazilian biotype.</title>
        <authorList>
            <person name="Quecine M.C."/>
            <person name="Pachon D.M.R."/>
            <person name="Bonatelli M.L."/>
            <person name="Correr F.H."/>
            <person name="Franceschini L.M."/>
            <person name="Leite T.F."/>
            <person name="Margarido G.R.A."/>
            <person name="Almeida C.A."/>
            <person name="Ferrarezi J.A."/>
            <person name="Labate C.A."/>
        </authorList>
    </citation>
    <scope>NUCLEOTIDE SEQUENCE</scope>
    <source>
        <strain evidence="1">MF-1</strain>
    </source>
</reference>
<dbReference type="EMBL" id="AVOT02038159">
    <property type="protein sequence ID" value="MBW0532961.1"/>
    <property type="molecule type" value="Genomic_DNA"/>
</dbReference>
<name>A0A9Q3I7L7_9BASI</name>
<keyword evidence="2" id="KW-1185">Reference proteome</keyword>
<evidence type="ECO:0000313" key="1">
    <source>
        <dbReference type="EMBL" id="MBW0532961.1"/>
    </source>
</evidence>